<comment type="caution">
    <text evidence="3">The sequence shown here is derived from an EMBL/GenBank/DDBJ whole genome shotgun (WGS) entry which is preliminary data.</text>
</comment>
<keyword evidence="1" id="KW-0175">Coiled coil</keyword>
<feature type="coiled-coil region" evidence="1">
    <location>
        <begin position="7"/>
        <end position="48"/>
    </location>
</feature>
<feature type="region of interest" description="Disordered" evidence="2">
    <location>
        <begin position="182"/>
        <end position="212"/>
    </location>
</feature>
<evidence type="ECO:0000256" key="1">
    <source>
        <dbReference type="SAM" id="Coils"/>
    </source>
</evidence>
<gene>
    <name evidence="3" type="ORF">N1851_005221</name>
</gene>
<dbReference type="EMBL" id="JAOPHQ010000867">
    <property type="protein sequence ID" value="KAK0153087.1"/>
    <property type="molecule type" value="Genomic_DNA"/>
</dbReference>
<evidence type="ECO:0000256" key="2">
    <source>
        <dbReference type="SAM" id="MobiDB-lite"/>
    </source>
</evidence>
<feature type="compositionally biased region" description="Basic and acidic residues" evidence="2">
    <location>
        <begin position="194"/>
        <end position="208"/>
    </location>
</feature>
<dbReference type="AlphaFoldDB" id="A0AA47N657"/>
<feature type="region of interest" description="Disordered" evidence="2">
    <location>
        <begin position="137"/>
        <end position="169"/>
    </location>
</feature>
<protein>
    <submittedName>
        <fullName evidence="3">Uncharacterized protein</fullName>
    </submittedName>
</protein>
<evidence type="ECO:0000313" key="3">
    <source>
        <dbReference type="EMBL" id="KAK0153087.1"/>
    </source>
</evidence>
<name>A0AA47N657_MERPO</name>
<sequence length="318" mass="33403">MSDPIPLQKALKKIAYLKEDIRKLAGELRRKETQLSSFSEKLREKETMLSSYSDLAMKQSREISNLSAAIQDTIHWDSTCPRPASSTPSPLWSEVVVRNRNGRHGQRAPPPCLNLANRYSVFTDSEVQMPAAVGLPATATPRRSPSPASLPAAQAGAQPESRLPLPGPSAAAVCTGAAAGRDISPAGSGGSRAADPKADGCSRREDNAHPPIARSVSATSSIRRQLLRVAIDRRSGGPPCKPTAAVICPQNPGSTSPLEPSTDAPVIGHRPSSQCASGQSGGEGEEQQQQHSVLGSWPASPQLASPPPSTIIVGDSII</sequence>
<keyword evidence="4" id="KW-1185">Reference proteome</keyword>
<accession>A0AA47N657</accession>
<proteinExistence type="predicted"/>
<evidence type="ECO:0000313" key="4">
    <source>
        <dbReference type="Proteomes" id="UP001174136"/>
    </source>
</evidence>
<reference evidence="3" key="1">
    <citation type="journal article" date="2023" name="Front. Mar. Sci.">
        <title>A new Merluccius polli reference genome to investigate the effects of global change in West African waters.</title>
        <authorList>
            <person name="Mateo J.L."/>
            <person name="Blanco-Fernandez C."/>
            <person name="Garcia-Vazquez E."/>
            <person name="Machado-Schiaffino G."/>
        </authorList>
    </citation>
    <scope>NUCLEOTIDE SEQUENCE</scope>
    <source>
        <strain evidence="3">C29</strain>
        <tissue evidence="3">Fin</tissue>
    </source>
</reference>
<dbReference type="Proteomes" id="UP001174136">
    <property type="component" value="Unassembled WGS sequence"/>
</dbReference>
<organism evidence="3 4">
    <name type="scientific">Merluccius polli</name>
    <name type="common">Benguela hake</name>
    <name type="synonym">Merluccius cadenati</name>
    <dbReference type="NCBI Taxonomy" id="89951"/>
    <lineage>
        <taxon>Eukaryota</taxon>
        <taxon>Metazoa</taxon>
        <taxon>Chordata</taxon>
        <taxon>Craniata</taxon>
        <taxon>Vertebrata</taxon>
        <taxon>Euteleostomi</taxon>
        <taxon>Actinopterygii</taxon>
        <taxon>Neopterygii</taxon>
        <taxon>Teleostei</taxon>
        <taxon>Neoteleostei</taxon>
        <taxon>Acanthomorphata</taxon>
        <taxon>Zeiogadaria</taxon>
        <taxon>Gadariae</taxon>
        <taxon>Gadiformes</taxon>
        <taxon>Gadoidei</taxon>
        <taxon>Merlucciidae</taxon>
        <taxon>Merluccius</taxon>
    </lineage>
</organism>
<feature type="compositionally biased region" description="Low complexity" evidence="2">
    <location>
        <begin position="137"/>
        <end position="159"/>
    </location>
</feature>
<feature type="region of interest" description="Disordered" evidence="2">
    <location>
        <begin position="249"/>
        <end position="318"/>
    </location>
</feature>